<feature type="compositionally biased region" description="Polar residues" evidence="2">
    <location>
        <begin position="42"/>
        <end position="52"/>
    </location>
</feature>
<dbReference type="SMART" id="SM01122">
    <property type="entry name" value="DBC1"/>
    <property type="match status" value="1"/>
</dbReference>
<keyword evidence="5" id="KW-1185">Reference proteome</keyword>
<comment type="caution">
    <text evidence="4">The sequence shown here is derived from an EMBL/GenBank/DDBJ whole genome shotgun (WGS) entry which is preliminary data.</text>
</comment>
<dbReference type="InterPro" id="IPR025224">
    <property type="entry name" value="CCAR1/CCAR2"/>
</dbReference>
<feature type="compositionally biased region" description="Polar residues" evidence="2">
    <location>
        <begin position="312"/>
        <end position="321"/>
    </location>
</feature>
<feature type="compositionally biased region" description="Basic and acidic residues" evidence="2">
    <location>
        <begin position="766"/>
        <end position="790"/>
    </location>
</feature>
<feature type="compositionally biased region" description="Basic and acidic residues" evidence="2">
    <location>
        <begin position="965"/>
        <end position="977"/>
    </location>
</feature>
<feature type="region of interest" description="Disordered" evidence="2">
    <location>
        <begin position="832"/>
        <end position="871"/>
    </location>
</feature>
<feature type="region of interest" description="Disordered" evidence="2">
    <location>
        <begin position="359"/>
        <end position="395"/>
    </location>
</feature>
<feature type="compositionally biased region" description="Basic and acidic residues" evidence="2">
    <location>
        <begin position="1271"/>
        <end position="1286"/>
    </location>
</feature>
<feature type="region of interest" description="Disordered" evidence="2">
    <location>
        <begin position="97"/>
        <end position="130"/>
    </location>
</feature>
<feature type="compositionally biased region" description="Polar residues" evidence="2">
    <location>
        <begin position="1"/>
        <end position="28"/>
    </location>
</feature>
<evidence type="ECO:0000313" key="5">
    <source>
        <dbReference type="Proteomes" id="UP001630127"/>
    </source>
</evidence>
<accession>A0ABD2ZZ18</accession>
<gene>
    <name evidence="4" type="ORF">ACH5RR_015617</name>
</gene>
<feature type="region of interest" description="Disordered" evidence="2">
    <location>
        <begin position="292"/>
        <end position="322"/>
    </location>
</feature>
<feature type="compositionally biased region" description="Basic and acidic residues" evidence="2">
    <location>
        <begin position="1009"/>
        <end position="1086"/>
    </location>
</feature>
<feature type="domain" description="EF-hand" evidence="3">
    <location>
        <begin position="1345"/>
        <end position="1380"/>
    </location>
</feature>
<feature type="region of interest" description="Disordered" evidence="2">
    <location>
        <begin position="1161"/>
        <end position="1309"/>
    </location>
</feature>
<feature type="compositionally biased region" description="Basic and acidic residues" evidence="2">
    <location>
        <begin position="452"/>
        <end position="470"/>
    </location>
</feature>
<feature type="region of interest" description="Disordered" evidence="2">
    <location>
        <begin position="766"/>
        <end position="803"/>
    </location>
</feature>
<dbReference type="FunFam" id="1.10.238.10:FF:000157">
    <property type="entry name" value="ATP/GTP-binding protein family"/>
    <property type="match status" value="1"/>
</dbReference>
<dbReference type="PANTHER" id="PTHR14304:SF11">
    <property type="entry name" value="SAP DOMAIN-CONTAINING PROTEIN"/>
    <property type="match status" value="1"/>
</dbReference>
<dbReference type="PANTHER" id="PTHR14304">
    <property type="entry name" value="CELL DIVISION CYCLE AND APOPTOSIS REGULATOR PROTEIN"/>
    <property type="match status" value="1"/>
</dbReference>
<evidence type="ECO:0000256" key="1">
    <source>
        <dbReference type="ARBA" id="ARBA00023054"/>
    </source>
</evidence>
<protein>
    <recommendedName>
        <fullName evidence="3">EF-hand domain-containing protein</fullName>
    </recommendedName>
</protein>
<feature type="compositionally biased region" description="Basic and acidic residues" evidence="2">
    <location>
        <begin position="834"/>
        <end position="853"/>
    </location>
</feature>
<dbReference type="InterPro" id="IPR002048">
    <property type="entry name" value="EF_hand_dom"/>
</dbReference>
<dbReference type="SUPFAM" id="SSF47473">
    <property type="entry name" value="EF-hand"/>
    <property type="match status" value="1"/>
</dbReference>
<name>A0ABD2ZZ18_9GENT</name>
<dbReference type="Proteomes" id="UP001630127">
    <property type="component" value="Unassembled WGS sequence"/>
</dbReference>
<feature type="compositionally biased region" description="Basic and acidic residues" evidence="2">
    <location>
        <begin position="427"/>
        <end position="439"/>
    </location>
</feature>
<sequence length="1416" mass="160035">MYSSGGNNTYGQQEQPYTSQSAYTQNLGPSYYGTSGGRPEGISQTSGVSRLSSMLGGPQEGDLGGYRGGHAHTSAGPHYGSQYSSAYGCTAQQIPQMDAKGSMPSPLEGHRGFTSMPESPKFASSDYVSSSSTGHGLKVVHIYSDSVSDYAPGDRHQYGDRHSVYMGRDLPSEPAPRYVESVSYGHKHQTELYDRMDQPLLSRQEQMLKTQSLPSTSLDGNSRQADFLVARSNTLHRAAQDTIAYSGRMDSDPRNLSTLVGSSYGGHHTSSILGAAPQRNVDDLMYVQGSSNPGYGVGLPPGRDYGAGKSLRGTSHQSDCPSTMLVRGAHQLIIDHKDDRLAYPRELERRGMENHREYLREREKDREREKEREQERERQREREQERERERERNRERERERERRRQWILERREKERERVCKYEVGVKRERTPAKPSRERQGISLTKDGRHLRRESPRQEPQYRRHSPVKERRRDYVCKVHSSSLVEVERDYSSLDKRYPRLYVSPECSKVVVNWPKGNLKLSLYSPVSFEHDVVEDVAAAEQKESLSKLPTGDLLKSGHGSTVWNSKVILMSGLSQNALEDLSSGRSYEGRIPHFCNLLRFAVLRKNNSLMAIGGRWDATTDGGDPSTDESSLVRTVLRYAKDVANLDLQNCKNWNRFIEIHYDRVGKDGFFSHKEVTVLYVPDLSECLPSLDSWRDQWLAHKKAFFKKDRLRTPRKEKSEEKMAGIKGSDLDKDIEQEKGAKGDDLLKKEISLSGETVDVQKVEQCGNKEEGNLTEKAGEKTDENLRNKGAETGAAGNDLVKEDQQENIQMLGSKVSGKKKIVRKIVRQKVAKKKDGVETANKQDDSVDEKAGGETNINPEIPAQQDGSSDNVAAIKTFKRKKVVKKAVIGKATEKEQTNVVLEEKSLSKSEYTEDKVKCKSDGSGTVVVHDAGAKKAVKKKVIKRVPKRKAIAVDTNNNATDAGTKKDNLKVDKSFQDNNELQVKDAQNSVNDSKQSTNRRAQKNISPKRESKTANAEKQDKKIEKTADKENDKQMISHHDDHAIPKEREHLKDEKERKGRVEEDDSWGKSEKELKEKKRSDKPPQHPGLILKTKGSKDSKLQSSSLSLDSLLDYDGKSVEESTFELSLFAESIYEMLQYEMGHRLLTFLQTLRVKFVSSRNQHKRQREESSKKENVEKSSGKRSKISGTVEDVKSDKTEIDEKVTSDDTESIVKEETNPRCMTDVVTHETDGEEDPEEDPKEDPEEGEEDPEEDPKEDPEEDPEEDPKEDPKEVELVEQHDSATEKNTQVGKMGVATKGGNDTDSMKDEKETAKIALEIKPGLLEDSEKKSAKVEIKSRGTKRVDKELLQAFRFFDQNRVGYIRAEDMRLIIHNMGKFLSHRDVKELVQSAVLESNTGRDDRIFYDKLVKVSDV</sequence>
<feature type="compositionally biased region" description="Polar residues" evidence="2">
    <location>
        <begin position="978"/>
        <end position="1007"/>
    </location>
</feature>
<proteinExistence type="predicted"/>
<dbReference type="Pfam" id="PF19256">
    <property type="entry name" value="LAIKA"/>
    <property type="match status" value="1"/>
</dbReference>
<evidence type="ECO:0000256" key="2">
    <source>
        <dbReference type="SAM" id="MobiDB-lite"/>
    </source>
</evidence>
<evidence type="ECO:0000259" key="3">
    <source>
        <dbReference type="PROSITE" id="PS50222"/>
    </source>
</evidence>
<reference evidence="4 5" key="1">
    <citation type="submission" date="2024-11" db="EMBL/GenBank/DDBJ databases">
        <title>A near-complete genome assembly of Cinchona calisaya.</title>
        <authorList>
            <person name="Lian D.C."/>
            <person name="Zhao X.W."/>
            <person name="Wei L."/>
        </authorList>
    </citation>
    <scope>NUCLEOTIDE SEQUENCE [LARGE SCALE GENOMIC DNA]</scope>
    <source>
        <tissue evidence="4">Nenye</tissue>
    </source>
</reference>
<organism evidence="4 5">
    <name type="scientific">Cinchona calisaya</name>
    <dbReference type="NCBI Taxonomy" id="153742"/>
    <lineage>
        <taxon>Eukaryota</taxon>
        <taxon>Viridiplantae</taxon>
        <taxon>Streptophyta</taxon>
        <taxon>Embryophyta</taxon>
        <taxon>Tracheophyta</taxon>
        <taxon>Spermatophyta</taxon>
        <taxon>Magnoliopsida</taxon>
        <taxon>eudicotyledons</taxon>
        <taxon>Gunneridae</taxon>
        <taxon>Pentapetalae</taxon>
        <taxon>asterids</taxon>
        <taxon>lamiids</taxon>
        <taxon>Gentianales</taxon>
        <taxon>Rubiaceae</taxon>
        <taxon>Cinchonoideae</taxon>
        <taxon>Cinchoneae</taxon>
        <taxon>Cinchona</taxon>
    </lineage>
</organism>
<feature type="compositionally biased region" description="Basic and acidic residues" evidence="2">
    <location>
        <begin position="1168"/>
        <end position="1182"/>
    </location>
</feature>
<dbReference type="EMBL" id="JBJUIK010000007">
    <property type="protein sequence ID" value="KAL3522783.1"/>
    <property type="molecule type" value="Genomic_DNA"/>
</dbReference>
<dbReference type="PROSITE" id="PS50222">
    <property type="entry name" value="EF_HAND_2"/>
    <property type="match status" value="1"/>
</dbReference>
<keyword evidence="1" id="KW-0175">Coiled coil</keyword>
<dbReference type="InterPro" id="IPR011992">
    <property type="entry name" value="EF-hand-dom_pair"/>
</dbReference>
<dbReference type="InterPro" id="IPR045353">
    <property type="entry name" value="LAIKA"/>
</dbReference>
<feature type="compositionally biased region" description="Gly residues" evidence="2">
    <location>
        <begin position="58"/>
        <end position="68"/>
    </location>
</feature>
<feature type="region of interest" description="Disordered" evidence="2">
    <location>
        <begin position="1"/>
        <end position="77"/>
    </location>
</feature>
<feature type="compositionally biased region" description="Acidic residues" evidence="2">
    <location>
        <begin position="1233"/>
        <end position="1270"/>
    </location>
</feature>
<evidence type="ECO:0000313" key="4">
    <source>
        <dbReference type="EMBL" id="KAL3522783.1"/>
    </source>
</evidence>
<dbReference type="Gene3D" id="1.10.238.10">
    <property type="entry name" value="EF-hand"/>
    <property type="match status" value="1"/>
</dbReference>
<dbReference type="InterPro" id="IPR025954">
    <property type="entry name" value="DBC1/CARP1_inactive_NUDIX"/>
</dbReference>
<feature type="compositionally biased region" description="Basic and acidic residues" evidence="2">
    <location>
        <begin position="1193"/>
        <end position="1220"/>
    </location>
</feature>
<dbReference type="Pfam" id="PF14443">
    <property type="entry name" value="DBC1"/>
    <property type="match status" value="1"/>
</dbReference>
<feature type="region of interest" description="Disordered" evidence="2">
    <location>
        <begin position="952"/>
        <end position="1106"/>
    </location>
</feature>
<feature type="region of interest" description="Disordered" evidence="2">
    <location>
        <begin position="427"/>
        <end position="470"/>
    </location>
</feature>